<accession>A0A8K0QWN2</accession>
<evidence type="ECO:0000313" key="2">
    <source>
        <dbReference type="EMBL" id="KAH7074997.1"/>
    </source>
</evidence>
<proteinExistence type="predicted"/>
<feature type="compositionally biased region" description="Basic and acidic residues" evidence="1">
    <location>
        <begin position="156"/>
        <end position="167"/>
    </location>
</feature>
<keyword evidence="3" id="KW-1185">Reference proteome</keyword>
<feature type="region of interest" description="Disordered" evidence="1">
    <location>
        <begin position="74"/>
        <end position="143"/>
    </location>
</feature>
<dbReference type="Proteomes" id="UP000813461">
    <property type="component" value="Unassembled WGS sequence"/>
</dbReference>
<feature type="region of interest" description="Disordered" evidence="1">
    <location>
        <begin position="156"/>
        <end position="189"/>
    </location>
</feature>
<protein>
    <submittedName>
        <fullName evidence="2">Uncharacterized protein</fullName>
    </submittedName>
</protein>
<comment type="caution">
    <text evidence="2">The sequence shown here is derived from an EMBL/GenBank/DDBJ whole genome shotgun (WGS) entry which is preliminary data.</text>
</comment>
<feature type="compositionally biased region" description="Basic and acidic residues" evidence="1">
    <location>
        <begin position="102"/>
        <end position="143"/>
    </location>
</feature>
<organism evidence="2 3">
    <name type="scientific">Paraphoma chrysanthemicola</name>
    <dbReference type="NCBI Taxonomy" id="798071"/>
    <lineage>
        <taxon>Eukaryota</taxon>
        <taxon>Fungi</taxon>
        <taxon>Dikarya</taxon>
        <taxon>Ascomycota</taxon>
        <taxon>Pezizomycotina</taxon>
        <taxon>Dothideomycetes</taxon>
        <taxon>Pleosporomycetidae</taxon>
        <taxon>Pleosporales</taxon>
        <taxon>Pleosporineae</taxon>
        <taxon>Phaeosphaeriaceae</taxon>
        <taxon>Paraphoma</taxon>
    </lineage>
</organism>
<dbReference type="OrthoDB" id="5418632at2759"/>
<feature type="compositionally biased region" description="Acidic residues" evidence="1">
    <location>
        <begin position="168"/>
        <end position="177"/>
    </location>
</feature>
<gene>
    <name evidence="2" type="ORF">FB567DRAFT_535982</name>
</gene>
<name>A0A8K0QWN2_9PLEO</name>
<dbReference type="AlphaFoldDB" id="A0A8K0QWN2"/>
<evidence type="ECO:0000313" key="3">
    <source>
        <dbReference type="Proteomes" id="UP000813461"/>
    </source>
</evidence>
<dbReference type="EMBL" id="JAGMVJ010000020">
    <property type="protein sequence ID" value="KAH7074997.1"/>
    <property type="molecule type" value="Genomic_DNA"/>
</dbReference>
<reference evidence="2" key="1">
    <citation type="journal article" date="2021" name="Nat. Commun.">
        <title>Genetic determinants of endophytism in the Arabidopsis root mycobiome.</title>
        <authorList>
            <person name="Mesny F."/>
            <person name="Miyauchi S."/>
            <person name="Thiergart T."/>
            <person name="Pickel B."/>
            <person name="Atanasova L."/>
            <person name="Karlsson M."/>
            <person name="Huettel B."/>
            <person name="Barry K.W."/>
            <person name="Haridas S."/>
            <person name="Chen C."/>
            <person name="Bauer D."/>
            <person name="Andreopoulos W."/>
            <person name="Pangilinan J."/>
            <person name="LaButti K."/>
            <person name="Riley R."/>
            <person name="Lipzen A."/>
            <person name="Clum A."/>
            <person name="Drula E."/>
            <person name="Henrissat B."/>
            <person name="Kohler A."/>
            <person name="Grigoriev I.V."/>
            <person name="Martin F.M."/>
            <person name="Hacquard S."/>
        </authorList>
    </citation>
    <scope>NUCLEOTIDE SEQUENCE</scope>
    <source>
        <strain evidence="2">MPI-SDFR-AT-0120</strain>
    </source>
</reference>
<sequence length="189" mass="20311">MLSTQLSSRFLLVGAARRISSQTSTKQVARTLGRRQYANGADGAAQAASASSKLPWILSATALTAGGTYFILGPGTTSNQTPSSQPNTSSSTTSTQAQKSQAQEKIEKDAGGKRDWYADDHPKPVEDRHGDSVKKHSIAAEKNEYKIRHGVFSDKKFDNHIQKREGSPAEEFEEVQEGNEGGKSGKSGK</sequence>
<evidence type="ECO:0000256" key="1">
    <source>
        <dbReference type="SAM" id="MobiDB-lite"/>
    </source>
</evidence>
<feature type="compositionally biased region" description="Gly residues" evidence="1">
    <location>
        <begin position="179"/>
        <end position="189"/>
    </location>
</feature>
<feature type="compositionally biased region" description="Low complexity" evidence="1">
    <location>
        <begin position="76"/>
        <end position="101"/>
    </location>
</feature>